<gene>
    <name evidence="9" type="ORF">WMO24_04660</name>
</gene>
<dbReference type="PANTHER" id="PTHR43652:SF1">
    <property type="entry name" value="RESPONSE REGULATOR"/>
    <property type="match status" value="1"/>
</dbReference>
<keyword evidence="6 7" id="KW-0472">Membrane</keyword>
<keyword evidence="4" id="KW-0677">Repeat</keyword>
<feature type="transmembrane region" description="Helical" evidence="7">
    <location>
        <begin position="367"/>
        <end position="391"/>
    </location>
</feature>
<keyword evidence="3 7" id="KW-0812">Transmembrane</keyword>
<feature type="transmembrane region" description="Helical" evidence="7">
    <location>
        <begin position="344"/>
        <end position="361"/>
    </location>
</feature>
<evidence type="ECO:0000256" key="1">
    <source>
        <dbReference type="ARBA" id="ARBA00004141"/>
    </source>
</evidence>
<evidence type="ECO:0000259" key="8">
    <source>
        <dbReference type="Pfam" id="PF03600"/>
    </source>
</evidence>
<comment type="caution">
    <text evidence="9">The sequence shown here is derived from an EMBL/GenBank/DDBJ whole genome shotgun (WGS) entry which is preliminary data.</text>
</comment>
<dbReference type="InterPro" id="IPR004680">
    <property type="entry name" value="Cit_transptr-like_dom"/>
</dbReference>
<dbReference type="EMBL" id="JBBMFA010000065">
    <property type="protein sequence ID" value="MEQ2519724.1"/>
    <property type="molecule type" value="Genomic_DNA"/>
</dbReference>
<proteinExistence type="predicted"/>
<dbReference type="Proteomes" id="UP001477672">
    <property type="component" value="Unassembled WGS sequence"/>
</dbReference>
<evidence type="ECO:0000256" key="6">
    <source>
        <dbReference type="ARBA" id="ARBA00023136"/>
    </source>
</evidence>
<evidence type="ECO:0000256" key="3">
    <source>
        <dbReference type="ARBA" id="ARBA00022692"/>
    </source>
</evidence>
<feature type="transmembrane region" description="Helical" evidence="7">
    <location>
        <begin position="318"/>
        <end position="337"/>
    </location>
</feature>
<evidence type="ECO:0000313" key="9">
    <source>
        <dbReference type="EMBL" id="MEQ2519724.1"/>
    </source>
</evidence>
<reference evidence="9 10" key="1">
    <citation type="submission" date="2024-03" db="EMBL/GenBank/DDBJ databases">
        <title>Human intestinal bacterial collection.</title>
        <authorList>
            <person name="Pauvert C."/>
            <person name="Hitch T.C.A."/>
            <person name="Clavel T."/>
        </authorList>
    </citation>
    <scope>NUCLEOTIDE SEQUENCE [LARGE SCALE GENOMIC DNA]</scope>
    <source>
        <strain evidence="9 10">CLA-JM-H11</strain>
    </source>
</reference>
<feature type="transmembrane region" description="Helical" evidence="7">
    <location>
        <begin position="144"/>
        <end position="165"/>
    </location>
</feature>
<feature type="transmembrane region" description="Helical" evidence="7">
    <location>
        <begin position="51"/>
        <end position="70"/>
    </location>
</feature>
<evidence type="ECO:0000313" key="10">
    <source>
        <dbReference type="Proteomes" id="UP001477672"/>
    </source>
</evidence>
<accession>A0ABV1GD26</accession>
<feature type="transmembrane region" description="Helical" evidence="7">
    <location>
        <begin position="279"/>
        <end position="298"/>
    </location>
</feature>
<feature type="transmembrane region" description="Helical" evidence="7">
    <location>
        <begin position="252"/>
        <end position="272"/>
    </location>
</feature>
<feature type="domain" description="Citrate transporter-like" evidence="8">
    <location>
        <begin position="16"/>
        <end position="335"/>
    </location>
</feature>
<evidence type="ECO:0000256" key="4">
    <source>
        <dbReference type="ARBA" id="ARBA00022737"/>
    </source>
</evidence>
<evidence type="ECO:0000256" key="5">
    <source>
        <dbReference type="ARBA" id="ARBA00022989"/>
    </source>
</evidence>
<dbReference type="InterPro" id="IPR051679">
    <property type="entry name" value="DASS-Related_Transporters"/>
</dbReference>
<comment type="subcellular location">
    <subcellularLocation>
        <location evidence="1">Membrane</location>
        <topology evidence="1">Multi-pass membrane protein</topology>
    </subcellularLocation>
</comment>
<evidence type="ECO:0000256" key="2">
    <source>
        <dbReference type="ARBA" id="ARBA00022448"/>
    </source>
</evidence>
<keyword evidence="2" id="KW-0813">Transport</keyword>
<keyword evidence="10" id="KW-1185">Reference proteome</keyword>
<keyword evidence="5 7" id="KW-1133">Transmembrane helix</keyword>
<evidence type="ECO:0000256" key="7">
    <source>
        <dbReference type="SAM" id="Phobius"/>
    </source>
</evidence>
<organism evidence="9 10">
    <name type="scientific">Ruthenibacterium intestinale</name>
    <dbReference type="NCBI Taxonomy" id="3133163"/>
    <lineage>
        <taxon>Bacteria</taxon>
        <taxon>Bacillati</taxon>
        <taxon>Bacillota</taxon>
        <taxon>Clostridia</taxon>
        <taxon>Eubacteriales</taxon>
        <taxon>Oscillospiraceae</taxon>
        <taxon>Ruthenibacterium</taxon>
    </lineage>
</organism>
<protein>
    <submittedName>
        <fullName evidence="9">SLC13 family permease</fullName>
    </submittedName>
</protein>
<name>A0ABV1GD26_9FIRM</name>
<feature type="transmembrane region" description="Helical" evidence="7">
    <location>
        <begin position="177"/>
        <end position="198"/>
    </location>
</feature>
<feature type="transmembrane region" description="Helical" evidence="7">
    <location>
        <begin position="403"/>
        <end position="423"/>
    </location>
</feature>
<sequence>MTIQMTIALAIVVLMIVMIMSDKFSFGAPPLVACCLMVLTGVSTIERAFCGFVDSNVIMIAGFMAVMAGLQKTSLMSRIKSLLSDLAGKGGFKAYVLLLIVVMLGASVMGNTTGYYMLVLTIVASIPYNKNLPNSKLLMPLGFATGRALIPVSVAFFMGLASSLLESSNYENTISMAQFSIMMFIMSVGYLLWALIAYRFLPDHDVSQGANSISENEESAAPALPKWKEYCTYGAFLVSVAAMFLLDTLGQAGYILPCLATAFLCLIGVFNFKEVRANVFSPLILMMASVIGVAGALADTGFTAMVGEAVANAMGGNVNPFVLVLVFCLLTSACATLTGASIGALFIFAPIGIATCMSLGLNPTGLAAAMTAAAWGGGFLPIDGLPAMILGMGKYKLSQFFKFALPMYFIQILALAIGAMVAFPM</sequence>
<feature type="transmembrane region" description="Helical" evidence="7">
    <location>
        <begin position="115"/>
        <end position="132"/>
    </location>
</feature>
<dbReference type="RefSeq" id="WP_349215158.1">
    <property type="nucleotide sequence ID" value="NZ_JBBMFA010000065.1"/>
</dbReference>
<dbReference type="PANTHER" id="PTHR43652">
    <property type="entry name" value="BASIC AMINO ACID ANTIPORTER YFCC-RELATED"/>
    <property type="match status" value="1"/>
</dbReference>
<dbReference type="Pfam" id="PF03600">
    <property type="entry name" value="CitMHS"/>
    <property type="match status" value="1"/>
</dbReference>